<protein>
    <recommendedName>
        <fullName evidence="4">DUF4129 domain-containing protein</fullName>
    </recommendedName>
</protein>
<proteinExistence type="predicted"/>
<evidence type="ECO:0000313" key="2">
    <source>
        <dbReference type="EMBL" id="QHS62508.1"/>
    </source>
</evidence>
<evidence type="ECO:0000256" key="1">
    <source>
        <dbReference type="SAM" id="Phobius"/>
    </source>
</evidence>
<keyword evidence="3" id="KW-1185">Reference proteome</keyword>
<keyword evidence="1" id="KW-0472">Membrane</keyword>
<accession>A0A6B9ZJF7</accession>
<keyword evidence="1" id="KW-1133">Transmembrane helix</keyword>
<dbReference type="RefSeq" id="WP_162334143.1">
    <property type="nucleotide sequence ID" value="NZ_CP048113.1"/>
</dbReference>
<dbReference type="KEGG" id="chih:GWR21_23835"/>
<evidence type="ECO:0000313" key="3">
    <source>
        <dbReference type="Proteomes" id="UP000476411"/>
    </source>
</evidence>
<keyword evidence="1" id="KW-0812">Transmembrane</keyword>
<sequence>MRFYYILIILILPLYTMAQQSVPTEKWDSMVAADAISTVEQKEAAEVAEDAEDAAAAADEEEPVQEHFLWDQTSPAMADTMESYADYPLVVRGVSDTIMNVLKKDKDLQYVIKKKKETIHNNSMEKFLRGLGNLLRLFPHFIIFVVIMLFGWLLFRYLKQNGYLFRSTKEDTVKVVMEEEEVQTVDAYQQQIEQAVRDGRFRVAVRLLYLQTLQLLMDKEVLTYSREKTNAAYLRSMMSTPWYKKFAALTLNYEYIWYGEVPVNNAQFNTIHSEFRQFMNELGYTR</sequence>
<feature type="transmembrane region" description="Helical" evidence="1">
    <location>
        <begin position="137"/>
        <end position="158"/>
    </location>
</feature>
<gene>
    <name evidence="2" type="ORF">GWR21_23835</name>
</gene>
<evidence type="ECO:0008006" key="4">
    <source>
        <dbReference type="Google" id="ProtNLM"/>
    </source>
</evidence>
<dbReference type="AlphaFoldDB" id="A0A6B9ZJF7"/>
<name>A0A6B9ZJF7_9BACT</name>
<reference evidence="2 3" key="1">
    <citation type="submission" date="2020-01" db="EMBL/GenBank/DDBJ databases">
        <title>Complete genome sequence of Chitinophaga sp. H33E-04 isolated from quinoa roots.</title>
        <authorList>
            <person name="Weon H.-Y."/>
            <person name="Lee S.A."/>
        </authorList>
    </citation>
    <scope>NUCLEOTIDE SEQUENCE [LARGE SCALE GENOMIC DNA]</scope>
    <source>
        <strain evidence="2 3">H33E-04</strain>
    </source>
</reference>
<dbReference type="EMBL" id="CP048113">
    <property type="protein sequence ID" value="QHS62508.1"/>
    <property type="molecule type" value="Genomic_DNA"/>
</dbReference>
<dbReference type="Proteomes" id="UP000476411">
    <property type="component" value="Chromosome"/>
</dbReference>
<organism evidence="2 3">
    <name type="scientific">Chitinophaga agri</name>
    <dbReference type="NCBI Taxonomy" id="2703787"/>
    <lineage>
        <taxon>Bacteria</taxon>
        <taxon>Pseudomonadati</taxon>
        <taxon>Bacteroidota</taxon>
        <taxon>Chitinophagia</taxon>
        <taxon>Chitinophagales</taxon>
        <taxon>Chitinophagaceae</taxon>
        <taxon>Chitinophaga</taxon>
    </lineage>
</organism>